<dbReference type="InterPro" id="IPR014973">
    <property type="entry name" value="DUF1835"/>
</dbReference>
<sequence length="319" mass="36026">MIEIVFSESAGGSLKAAQTYGKGEWSASSIGMIGTEMDPAGETELRKALQEAEQKEREAWEQAIPLGGNPADVFSFPLALGTGDIAEAGVGSKRLEVLRRLFAPYPENVWRPAADEIYREAVENYQKVKARLAAGETVRIWYSAQPDEMSGLYWFAAQLECWEVPADRVVLVKLEPWVLQEDRVAGHREWGEVEPGEWGKHLSSRKTVSQAFLTGISRRWKELQGEHAVLRAVVDGRLCSVPEDFYDPWIRKAADEQEDEFLESRLIGDVIGKHQLRISDKWVFLRVEKMIEDGKLQILTEAPEDLPVYHRMLKKTGSV</sequence>
<feature type="domain" description="DUF1835" evidence="1">
    <location>
        <begin position="62"/>
        <end position="160"/>
    </location>
</feature>
<dbReference type="Pfam" id="PF12395">
    <property type="entry name" value="DUF3658"/>
    <property type="match status" value="1"/>
</dbReference>
<dbReference type="Pfam" id="PF08874">
    <property type="entry name" value="DUF1835"/>
    <property type="match status" value="1"/>
</dbReference>
<dbReference type="InterPro" id="IPR022123">
    <property type="entry name" value="DUF3658"/>
</dbReference>
<gene>
    <name evidence="3" type="ORF">H9734_00275</name>
</gene>
<accession>A0A9D1XAQ2</accession>
<protein>
    <submittedName>
        <fullName evidence="3">DUF1835 domain-containing protein</fullName>
    </submittedName>
</protein>
<evidence type="ECO:0000259" key="2">
    <source>
        <dbReference type="Pfam" id="PF12395"/>
    </source>
</evidence>
<organism evidence="3 4">
    <name type="scientific">Candidatus Fusicatenibacter merdavium</name>
    <dbReference type="NCBI Taxonomy" id="2838600"/>
    <lineage>
        <taxon>Bacteria</taxon>
        <taxon>Bacillati</taxon>
        <taxon>Bacillota</taxon>
        <taxon>Clostridia</taxon>
        <taxon>Lachnospirales</taxon>
        <taxon>Lachnospiraceae</taxon>
        <taxon>Fusicatenibacter</taxon>
    </lineage>
</organism>
<name>A0A9D1XAQ2_9FIRM</name>
<reference evidence="3" key="1">
    <citation type="journal article" date="2021" name="PeerJ">
        <title>Extensive microbial diversity within the chicken gut microbiome revealed by metagenomics and culture.</title>
        <authorList>
            <person name="Gilroy R."/>
            <person name="Ravi A."/>
            <person name="Getino M."/>
            <person name="Pursley I."/>
            <person name="Horton D.L."/>
            <person name="Alikhan N.F."/>
            <person name="Baker D."/>
            <person name="Gharbi K."/>
            <person name="Hall N."/>
            <person name="Watson M."/>
            <person name="Adriaenssens E.M."/>
            <person name="Foster-Nyarko E."/>
            <person name="Jarju S."/>
            <person name="Secka A."/>
            <person name="Antonio M."/>
            <person name="Oren A."/>
            <person name="Chaudhuri R.R."/>
            <person name="La Ragione R."/>
            <person name="Hildebrand F."/>
            <person name="Pallen M.J."/>
        </authorList>
    </citation>
    <scope>NUCLEOTIDE SEQUENCE</scope>
    <source>
        <strain evidence="3">CHK183-1962</strain>
    </source>
</reference>
<dbReference type="EMBL" id="DXEK01000004">
    <property type="protein sequence ID" value="HIX76029.1"/>
    <property type="molecule type" value="Genomic_DNA"/>
</dbReference>
<dbReference type="AlphaFoldDB" id="A0A9D1XAQ2"/>
<evidence type="ECO:0000313" key="3">
    <source>
        <dbReference type="EMBL" id="HIX76029.1"/>
    </source>
</evidence>
<feature type="domain" description="DUF3658" evidence="2">
    <location>
        <begin position="203"/>
        <end position="299"/>
    </location>
</feature>
<evidence type="ECO:0000313" key="4">
    <source>
        <dbReference type="Proteomes" id="UP000886890"/>
    </source>
</evidence>
<dbReference type="Proteomes" id="UP000886890">
    <property type="component" value="Unassembled WGS sequence"/>
</dbReference>
<proteinExistence type="predicted"/>
<evidence type="ECO:0000259" key="1">
    <source>
        <dbReference type="Pfam" id="PF08874"/>
    </source>
</evidence>
<comment type="caution">
    <text evidence="3">The sequence shown here is derived from an EMBL/GenBank/DDBJ whole genome shotgun (WGS) entry which is preliminary data.</text>
</comment>
<reference evidence="3" key="2">
    <citation type="submission" date="2021-04" db="EMBL/GenBank/DDBJ databases">
        <authorList>
            <person name="Gilroy R."/>
        </authorList>
    </citation>
    <scope>NUCLEOTIDE SEQUENCE</scope>
    <source>
        <strain evidence="3">CHK183-1962</strain>
    </source>
</reference>